<dbReference type="InterPro" id="IPR000792">
    <property type="entry name" value="Tscrpt_reg_LuxR_C"/>
</dbReference>
<gene>
    <name evidence="5" type="ORF">C7M71_020990</name>
</gene>
<accession>A0A345T0L2</accession>
<dbReference type="InterPro" id="IPR039420">
    <property type="entry name" value="WalR-like"/>
</dbReference>
<organism evidence="5 6">
    <name type="scientific">Peterkaempfera bronchialis</name>
    <dbReference type="NCBI Taxonomy" id="2126346"/>
    <lineage>
        <taxon>Bacteria</taxon>
        <taxon>Bacillati</taxon>
        <taxon>Actinomycetota</taxon>
        <taxon>Actinomycetes</taxon>
        <taxon>Kitasatosporales</taxon>
        <taxon>Streptomycetaceae</taxon>
        <taxon>Peterkaempfera</taxon>
    </lineage>
</organism>
<dbReference type="InterPro" id="IPR016032">
    <property type="entry name" value="Sig_transdc_resp-reg_C-effctor"/>
</dbReference>
<protein>
    <submittedName>
        <fullName evidence="5">DNA-binding response regulator</fullName>
    </submittedName>
</protein>
<keyword evidence="2" id="KW-0597">Phosphoprotein</keyword>
<evidence type="ECO:0000313" key="5">
    <source>
        <dbReference type="EMBL" id="AXI79517.1"/>
    </source>
</evidence>
<dbReference type="Proteomes" id="UP000249340">
    <property type="component" value="Chromosome"/>
</dbReference>
<dbReference type="SMART" id="SM00421">
    <property type="entry name" value="HTH_LUXR"/>
    <property type="match status" value="1"/>
</dbReference>
<dbReference type="AlphaFoldDB" id="A0A345T0L2"/>
<dbReference type="Gene3D" id="3.40.50.2300">
    <property type="match status" value="1"/>
</dbReference>
<evidence type="ECO:0000256" key="1">
    <source>
        <dbReference type="ARBA" id="ARBA00023125"/>
    </source>
</evidence>
<name>A0A345T0L2_9ACTN</name>
<feature type="modified residue" description="4-aspartylphosphate" evidence="2">
    <location>
        <position position="53"/>
    </location>
</feature>
<proteinExistence type="predicted"/>
<keyword evidence="1 5" id="KW-0238">DNA-binding</keyword>
<dbReference type="Pfam" id="PF00072">
    <property type="entry name" value="Response_reg"/>
    <property type="match status" value="1"/>
</dbReference>
<evidence type="ECO:0000256" key="2">
    <source>
        <dbReference type="PROSITE-ProRule" id="PRU00169"/>
    </source>
</evidence>
<dbReference type="GO" id="GO:0003677">
    <property type="term" value="F:DNA binding"/>
    <property type="evidence" value="ECO:0007669"/>
    <property type="project" value="UniProtKB-KW"/>
</dbReference>
<feature type="domain" description="Response regulatory" evidence="4">
    <location>
        <begin position="2"/>
        <end position="122"/>
    </location>
</feature>
<dbReference type="GO" id="GO:0006355">
    <property type="term" value="P:regulation of DNA-templated transcription"/>
    <property type="evidence" value="ECO:0007669"/>
    <property type="project" value="InterPro"/>
</dbReference>
<dbReference type="PANTHER" id="PTHR43214">
    <property type="entry name" value="TWO-COMPONENT RESPONSE REGULATOR"/>
    <property type="match status" value="1"/>
</dbReference>
<dbReference type="InterPro" id="IPR036388">
    <property type="entry name" value="WH-like_DNA-bd_sf"/>
</dbReference>
<keyword evidence="6" id="KW-1185">Reference proteome</keyword>
<dbReference type="GO" id="GO:0000160">
    <property type="term" value="P:phosphorelay signal transduction system"/>
    <property type="evidence" value="ECO:0007669"/>
    <property type="project" value="InterPro"/>
</dbReference>
<dbReference type="SMART" id="SM00448">
    <property type="entry name" value="REC"/>
    <property type="match status" value="1"/>
</dbReference>
<dbReference type="PROSITE" id="PS50043">
    <property type="entry name" value="HTH_LUXR_2"/>
    <property type="match status" value="1"/>
</dbReference>
<evidence type="ECO:0000259" key="3">
    <source>
        <dbReference type="PROSITE" id="PS50043"/>
    </source>
</evidence>
<sequence length="226" mass="24005">MTVLVIDDHRLVGTSLVLALRGHALDARSATGRTLAALLDEAAALPPGLVLLDLDLGRGDDGTELDGVELVAPLCAAGWTVLVVTGTSDRSRVAAAVCRGAVGWVAKSAPFEDLVRAAVDAAAGFPVLAPAERAELVALHRRTVADRTGRPADRDRLLDRLTPRELEVLRALAEGKRARAIAEESWVALSTVRSQIRAILTKLEVNSQLQAAALGRELLAPRRDRD</sequence>
<reference evidence="6" key="1">
    <citation type="submission" date="2018-07" db="EMBL/GenBank/DDBJ databases">
        <title>Streptacidiphilus bronchialis DSM 106435 chromosome.</title>
        <authorList>
            <person name="Batra D."/>
            <person name="Gulvik C.A."/>
        </authorList>
    </citation>
    <scope>NUCLEOTIDE SEQUENCE [LARGE SCALE GENOMIC DNA]</scope>
    <source>
        <strain evidence="6">DSM 106435</strain>
    </source>
</reference>
<dbReference type="CDD" id="cd06170">
    <property type="entry name" value="LuxR_C_like"/>
    <property type="match status" value="1"/>
</dbReference>
<dbReference type="SUPFAM" id="SSF52172">
    <property type="entry name" value="CheY-like"/>
    <property type="match status" value="1"/>
</dbReference>
<dbReference type="InterPro" id="IPR011006">
    <property type="entry name" value="CheY-like_superfamily"/>
</dbReference>
<dbReference type="RefSeq" id="WP_111494693.1">
    <property type="nucleotide sequence ID" value="NZ_CP031264.1"/>
</dbReference>
<dbReference type="Gene3D" id="1.10.10.10">
    <property type="entry name" value="Winged helix-like DNA-binding domain superfamily/Winged helix DNA-binding domain"/>
    <property type="match status" value="1"/>
</dbReference>
<evidence type="ECO:0000259" key="4">
    <source>
        <dbReference type="PROSITE" id="PS50110"/>
    </source>
</evidence>
<dbReference type="SUPFAM" id="SSF46894">
    <property type="entry name" value="C-terminal effector domain of the bipartite response regulators"/>
    <property type="match status" value="1"/>
</dbReference>
<dbReference type="EMBL" id="CP031264">
    <property type="protein sequence ID" value="AXI79517.1"/>
    <property type="molecule type" value="Genomic_DNA"/>
</dbReference>
<dbReference type="InterPro" id="IPR001789">
    <property type="entry name" value="Sig_transdc_resp-reg_receiver"/>
</dbReference>
<feature type="domain" description="HTH luxR-type" evidence="3">
    <location>
        <begin position="154"/>
        <end position="219"/>
    </location>
</feature>
<evidence type="ECO:0000313" key="6">
    <source>
        <dbReference type="Proteomes" id="UP000249340"/>
    </source>
</evidence>
<dbReference type="Pfam" id="PF00196">
    <property type="entry name" value="GerE"/>
    <property type="match status" value="1"/>
</dbReference>
<dbReference type="OrthoDB" id="4865864at2"/>
<dbReference type="KEGG" id="stri:C7M71_020990"/>
<dbReference type="PRINTS" id="PR00038">
    <property type="entry name" value="HTHLUXR"/>
</dbReference>
<dbReference type="PROSITE" id="PS50110">
    <property type="entry name" value="RESPONSE_REGULATORY"/>
    <property type="match status" value="1"/>
</dbReference>